<organism evidence="3 4">
    <name type="scientific">Tritrichomonas musculus</name>
    <dbReference type="NCBI Taxonomy" id="1915356"/>
    <lineage>
        <taxon>Eukaryota</taxon>
        <taxon>Metamonada</taxon>
        <taxon>Parabasalia</taxon>
        <taxon>Tritrichomonadida</taxon>
        <taxon>Tritrichomonadidae</taxon>
        <taxon>Tritrichomonas</taxon>
    </lineage>
</organism>
<evidence type="ECO:0000313" key="3">
    <source>
        <dbReference type="EMBL" id="KAK8878644.1"/>
    </source>
</evidence>
<evidence type="ECO:0000256" key="2">
    <source>
        <dbReference type="SAM" id="MobiDB-lite"/>
    </source>
</evidence>
<name>A0ABR2JL39_9EUKA</name>
<sequence>MLNPFLYQKKKDSKKKKKIEKGKIRQSVSPYPDNQPKLFENSNASEKIAQEITEVPKEPPPQISQKQIPIPKRTRSEIPIIPANKKKLHIDNNTVQLLINSIDQKFSSCSFDSDFPIVIDTMINASADLTLAKCEDADKSLIKVSQVTESVESMSEQLENQANEMSAQAKLTLSEMKSLEGLINDVLYPKTSFFVKIVSSILFIITSLLHLFQMGIEKIDGNPNSDDENSQSDN</sequence>
<reference evidence="3 4" key="1">
    <citation type="submission" date="2024-04" db="EMBL/GenBank/DDBJ databases">
        <title>Tritrichomonas musculus Genome.</title>
        <authorList>
            <person name="Alves-Ferreira E."/>
            <person name="Grigg M."/>
            <person name="Lorenzi H."/>
            <person name="Galac M."/>
        </authorList>
    </citation>
    <scope>NUCLEOTIDE SEQUENCE [LARGE SCALE GENOMIC DNA]</scope>
    <source>
        <strain evidence="3 4">EAF2021</strain>
    </source>
</reference>
<evidence type="ECO:0000256" key="1">
    <source>
        <dbReference type="SAM" id="Coils"/>
    </source>
</evidence>
<gene>
    <name evidence="3" type="ORF">M9Y10_005424</name>
</gene>
<protein>
    <submittedName>
        <fullName evidence="3">Uncharacterized protein</fullName>
    </submittedName>
</protein>
<evidence type="ECO:0000313" key="4">
    <source>
        <dbReference type="Proteomes" id="UP001470230"/>
    </source>
</evidence>
<keyword evidence="4" id="KW-1185">Reference proteome</keyword>
<keyword evidence="1" id="KW-0175">Coiled coil</keyword>
<feature type="compositionally biased region" description="Basic residues" evidence="2">
    <location>
        <begin position="11"/>
        <end position="20"/>
    </location>
</feature>
<feature type="coiled-coil region" evidence="1">
    <location>
        <begin position="144"/>
        <end position="175"/>
    </location>
</feature>
<dbReference type="EMBL" id="JAPFFF010000011">
    <property type="protein sequence ID" value="KAK8878644.1"/>
    <property type="molecule type" value="Genomic_DNA"/>
</dbReference>
<proteinExistence type="predicted"/>
<dbReference type="Proteomes" id="UP001470230">
    <property type="component" value="Unassembled WGS sequence"/>
</dbReference>
<comment type="caution">
    <text evidence="3">The sequence shown here is derived from an EMBL/GenBank/DDBJ whole genome shotgun (WGS) entry which is preliminary data.</text>
</comment>
<feature type="region of interest" description="Disordered" evidence="2">
    <location>
        <begin position="1"/>
        <end position="37"/>
    </location>
</feature>
<accession>A0ABR2JL39</accession>